<dbReference type="Pfam" id="PF02394">
    <property type="entry name" value="IL1_propep"/>
    <property type="match status" value="1"/>
</dbReference>
<dbReference type="PANTHER" id="PTHR10078">
    <property type="entry name" value="INTERLEUKIN-1 FAMILY MEMBER"/>
    <property type="match status" value="1"/>
</dbReference>
<dbReference type="GO" id="GO:0048246">
    <property type="term" value="P:macrophage chemotaxis"/>
    <property type="evidence" value="ECO:0007669"/>
    <property type="project" value="TreeGrafter"/>
</dbReference>
<evidence type="ECO:0000256" key="10">
    <source>
        <dbReference type="ARBA" id="ARBA00023228"/>
    </source>
</evidence>
<evidence type="ECO:0000256" key="7">
    <source>
        <dbReference type="ARBA" id="ARBA00022525"/>
    </source>
</evidence>
<dbReference type="GO" id="GO:0006955">
    <property type="term" value="P:immune response"/>
    <property type="evidence" value="ECO:0007669"/>
    <property type="project" value="InterPro"/>
</dbReference>
<dbReference type="EMBL" id="JQ319051">
    <property type="protein sequence ID" value="AFH88676.1"/>
    <property type="molecule type" value="mRNA"/>
</dbReference>
<dbReference type="PRINTS" id="PR00264">
    <property type="entry name" value="INTERLEUKIN1"/>
</dbReference>
<evidence type="ECO:0000259" key="13">
    <source>
        <dbReference type="Pfam" id="PF02394"/>
    </source>
</evidence>
<dbReference type="InterPro" id="IPR003502">
    <property type="entry name" value="IL-1_propep"/>
</dbReference>
<feature type="domain" description="Interleukin-1 propeptide" evidence="13">
    <location>
        <begin position="16"/>
        <end position="74"/>
    </location>
</feature>
<dbReference type="GO" id="GO:0042119">
    <property type="term" value="P:neutrophil activation"/>
    <property type="evidence" value="ECO:0007669"/>
    <property type="project" value="TreeGrafter"/>
</dbReference>
<organism evidence="14">
    <name type="scientific">Trachidermus fasciatus</name>
    <name type="common">Roughskin sculpin</name>
    <dbReference type="NCBI Taxonomy" id="290630"/>
    <lineage>
        <taxon>Eukaryota</taxon>
        <taxon>Metazoa</taxon>
        <taxon>Chordata</taxon>
        <taxon>Craniata</taxon>
        <taxon>Vertebrata</taxon>
        <taxon>Euteleostomi</taxon>
        <taxon>Actinopterygii</taxon>
        <taxon>Neopterygii</taxon>
        <taxon>Teleostei</taxon>
        <taxon>Neoteleostei</taxon>
        <taxon>Acanthomorphata</taxon>
        <taxon>Eupercaria</taxon>
        <taxon>Perciformes</taxon>
        <taxon>Cottioidei</taxon>
        <taxon>Cottales</taxon>
        <taxon>Cottidae</taxon>
        <taxon>Trachidermus</taxon>
    </lineage>
</organism>
<evidence type="ECO:0000256" key="11">
    <source>
        <dbReference type="ARBA" id="ARBA00023246"/>
    </source>
</evidence>
<dbReference type="SUPFAM" id="SSF50353">
    <property type="entry name" value="Cytokine"/>
    <property type="match status" value="1"/>
</dbReference>
<dbReference type="CDD" id="cd23296">
    <property type="entry name" value="beta-trefoil_IL1B"/>
    <property type="match status" value="1"/>
</dbReference>
<dbReference type="GO" id="GO:0010628">
    <property type="term" value="P:positive regulation of gene expression"/>
    <property type="evidence" value="ECO:0007669"/>
    <property type="project" value="TreeGrafter"/>
</dbReference>
<dbReference type="GO" id="GO:0005829">
    <property type="term" value="C:cytosol"/>
    <property type="evidence" value="ECO:0007669"/>
    <property type="project" value="UniProtKB-SubCell"/>
</dbReference>
<dbReference type="PRINTS" id="PR01359">
    <property type="entry name" value="INTRLEUKIN1B"/>
</dbReference>
<comment type="subcellular location">
    <subcellularLocation>
        <location evidence="2">Cytoplasm</location>
        <location evidence="2">Cytosol</location>
    </subcellularLocation>
    <subcellularLocation>
        <location evidence="1">Lysosome</location>
    </subcellularLocation>
    <subcellularLocation>
        <location evidence="3">Secreted</location>
        <location evidence="3">Extracellular exosome</location>
    </subcellularLocation>
</comment>
<evidence type="ECO:0000256" key="2">
    <source>
        <dbReference type="ARBA" id="ARBA00004514"/>
    </source>
</evidence>
<comment type="subunit">
    <text evidence="12">Monomer.</text>
</comment>
<proteinExistence type="evidence at transcript level"/>
<reference evidence="14" key="1">
    <citation type="journal article" date="2012" name="Fish Shellfish Immunol.">
        <title>Lipopolysaccharide-induced gene expression of interleukin-1 receptor-associated kinase 4 and interleukin-1? in roughskin sculpin (Trachidermus fasciatus).</title>
        <authorList>
            <person name="Liu Y."/>
            <person name="Yu S."/>
            <person name="Chai Y."/>
            <person name="Zhang Q."/>
            <person name="Yang H."/>
            <person name="Zhu Q."/>
        </authorList>
    </citation>
    <scope>NUCLEOTIDE SEQUENCE</scope>
</reference>
<keyword evidence="8 12" id="KW-0666">Pyrogen</keyword>
<dbReference type="GO" id="GO:0005125">
    <property type="term" value="F:cytokine activity"/>
    <property type="evidence" value="ECO:0007669"/>
    <property type="project" value="UniProtKB-UniRule"/>
</dbReference>
<dbReference type="PANTHER" id="PTHR10078:SF30">
    <property type="entry name" value="INTERLEUKIN-1 BETA"/>
    <property type="match status" value="1"/>
</dbReference>
<keyword evidence="5" id="KW-0963">Cytoplasm</keyword>
<accession>I0DFY0</accession>
<dbReference type="InterPro" id="IPR000975">
    <property type="entry name" value="IL-1_fam"/>
</dbReference>
<dbReference type="SMART" id="SM00125">
    <property type="entry name" value="IL1"/>
    <property type="match status" value="1"/>
</dbReference>
<keyword evidence="11 12" id="KW-0497">Mitogen</keyword>
<keyword evidence="9 12" id="KW-0395">Inflammatory response</keyword>
<dbReference type="AlphaFoldDB" id="I0DFY0"/>
<dbReference type="GO" id="GO:0005615">
    <property type="term" value="C:extracellular space"/>
    <property type="evidence" value="ECO:0007669"/>
    <property type="project" value="UniProtKB-KW"/>
</dbReference>
<keyword evidence="6 12" id="KW-0202">Cytokine</keyword>
<dbReference type="PRINTS" id="PR01357">
    <property type="entry name" value="INTRLEUKN1AB"/>
</dbReference>
<comment type="similarity">
    <text evidence="4 12">Belongs to the IL-1 family.</text>
</comment>
<dbReference type="InterPro" id="IPR008996">
    <property type="entry name" value="IL1/FGF"/>
</dbReference>
<evidence type="ECO:0000256" key="4">
    <source>
        <dbReference type="ARBA" id="ARBA00010448"/>
    </source>
</evidence>
<dbReference type="Pfam" id="PF00340">
    <property type="entry name" value="IL1"/>
    <property type="match status" value="1"/>
</dbReference>
<keyword evidence="10" id="KW-0458">Lysosome</keyword>
<evidence type="ECO:0000256" key="5">
    <source>
        <dbReference type="ARBA" id="ARBA00022490"/>
    </source>
</evidence>
<evidence type="ECO:0000256" key="8">
    <source>
        <dbReference type="ARBA" id="ARBA00022620"/>
    </source>
</evidence>
<dbReference type="GO" id="GO:0005149">
    <property type="term" value="F:interleukin-1 receptor binding"/>
    <property type="evidence" value="ECO:0007669"/>
    <property type="project" value="UniProtKB-UniRule"/>
</dbReference>
<evidence type="ECO:0000256" key="9">
    <source>
        <dbReference type="ARBA" id="ARBA00023198"/>
    </source>
</evidence>
<protein>
    <recommendedName>
        <fullName evidence="12">Interleukin-1</fullName>
    </recommendedName>
</protein>
<evidence type="ECO:0000256" key="1">
    <source>
        <dbReference type="ARBA" id="ARBA00004371"/>
    </source>
</evidence>
<dbReference type="GO" id="GO:1901222">
    <property type="term" value="P:regulation of non-canonical NF-kappaB signal transduction"/>
    <property type="evidence" value="ECO:0007669"/>
    <property type="project" value="TreeGrafter"/>
</dbReference>
<keyword evidence="7 12" id="KW-0964">Secreted</keyword>
<evidence type="ECO:0000256" key="3">
    <source>
        <dbReference type="ARBA" id="ARBA00004550"/>
    </source>
</evidence>
<evidence type="ECO:0000256" key="6">
    <source>
        <dbReference type="ARBA" id="ARBA00022514"/>
    </source>
</evidence>
<gene>
    <name evidence="14" type="primary">IL1b</name>
</gene>
<name>I0DFY0_TRAFA</name>
<evidence type="ECO:0000256" key="12">
    <source>
        <dbReference type="RuleBase" id="RU003753"/>
    </source>
</evidence>
<dbReference type="GO" id="GO:0019221">
    <property type="term" value="P:cytokine-mediated signaling pathway"/>
    <property type="evidence" value="ECO:0007669"/>
    <property type="project" value="TreeGrafter"/>
</dbReference>
<sequence length="252" mass="28234">MESEMKCKASNMWSSTMPEGLDFEISHHPLTMRQVVNLIIAMERFKGSESPISTEFRDEDLLNEILYSFEEEEIVLERGSAPQFEISWTGEEQCSMTDSEKRSVVRVPNSLELHAVMLQGGTDLKKVILNMSTYLHPAPTVQGRTVALGIKGTNLYLSCRMGGDTPTLHLEAVANKSLLSGSGTRISLDSDMVRFLFYRQDTGVNISTLMSVAYPDWYISTAPDNNKPLAMSVGSLNHSQLFSIREEVERRS</sequence>
<dbReference type="GO" id="GO:0071222">
    <property type="term" value="P:cellular response to lipopolysaccharide"/>
    <property type="evidence" value="ECO:0007669"/>
    <property type="project" value="TreeGrafter"/>
</dbReference>
<dbReference type="GO" id="GO:0001660">
    <property type="term" value="P:fever generation"/>
    <property type="evidence" value="ECO:0007669"/>
    <property type="project" value="UniProtKB-UniRule"/>
</dbReference>
<dbReference type="Gene3D" id="2.80.10.50">
    <property type="match status" value="1"/>
</dbReference>
<evidence type="ECO:0000313" key="14">
    <source>
        <dbReference type="EMBL" id="AFH88676.1"/>
    </source>
</evidence>
<dbReference type="GO" id="GO:0051781">
    <property type="term" value="P:positive regulation of cell division"/>
    <property type="evidence" value="ECO:0007669"/>
    <property type="project" value="UniProtKB-KW"/>
</dbReference>
<dbReference type="GO" id="GO:0005764">
    <property type="term" value="C:lysosome"/>
    <property type="evidence" value="ECO:0007669"/>
    <property type="project" value="UniProtKB-SubCell"/>
</dbReference>